<gene>
    <name evidence="1" type="ORF">DPMN_054840</name>
</gene>
<feature type="non-terminal residue" evidence="1">
    <location>
        <position position="1"/>
    </location>
</feature>
<organism evidence="1 2">
    <name type="scientific">Dreissena polymorpha</name>
    <name type="common">Zebra mussel</name>
    <name type="synonym">Mytilus polymorpha</name>
    <dbReference type="NCBI Taxonomy" id="45954"/>
    <lineage>
        <taxon>Eukaryota</taxon>
        <taxon>Metazoa</taxon>
        <taxon>Spiralia</taxon>
        <taxon>Lophotrochozoa</taxon>
        <taxon>Mollusca</taxon>
        <taxon>Bivalvia</taxon>
        <taxon>Autobranchia</taxon>
        <taxon>Heteroconchia</taxon>
        <taxon>Euheterodonta</taxon>
        <taxon>Imparidentia</taxon>
        <taxon>Neoheterodontei</taxon>
        <taxon>Myida</taxon>
        <taxon>Dreissenoidea</taxon>
        <taxon>Dreissenidae</taxon>
        <taxon>Dreissena</taxon>
    </lineage>
</organism>
<dbReference type="AlphaFoldDB" id="A0A9D4HQ47"/>
<accession>A0A9D4HQ47</accession>
<name>A0A9D4HQ47_DREPO</name>
<keyword evidence="2" id="KW-1185">Reference proteome</keyword>
<dbReference type="Proteomes" id="UP000828390">
    <property type="component" value="Unassembled WGS sequence"/>
</dbReference>
<comment type="caution">
    <text evidence="1">The sequence shown here is derived from an EMBL/GenBank/DDBJ whole genome shotgun (WGS) entry which is preliminary data.</text>
</comment>
<proteinExistence type="predicted"/>
<reference evidence="1" key="1">
    <citation type="journal article" date="2019" name="bioRxiv">
        <title>The Genome of the Zebra Mussel, Dreissena polymorpha: A Resource for Invasive Species Research.</title>
        <authorList>
            <person name="McCartney M.A."/>
            <person name="Auch B."/>
            <person name="Kono T."/>
            <person name="Mallez S."/>
            <person name="Zhang Y."/>
            <person name="Obille A."/>
            <person name="Becker A."/>
            <person name="Abrahante J.E."/>
            <person name="Garbe J."/>
            <person name="Badalamenti J.P."/>
            <person name="Herman A."/>
            <person name="Mangelson H."/>
            <person name="Liachko I."/>
            <person name="Sullivan S."/>
            <person name="Sone E.D."/>
            <person name="Koren S."/>
            <person name="Silverstein K.A.T."/>
            <person name="Beckman K.B."/>
            <person name="Gohl D.M."/>
        </authorList>
    </citation>
    <scope>NUCLEOTIDE SEQUENCE</scope>
    <source>
        <strain evidence="1">Duluth1</strain>
        <tissue evidence="1">Whole animal</tissue>
    </source>
</reference>
<evidence type="ECO:0000313" key="2">
    <source>
        <dbReference type="Proteomes" id="UP000828390"/>
    </source>
</evidence>
<protein>
    <submittedName>
        <fullName evidence="1">Uncharacterized protein</fullName>
    </submittedName>
</protein>
<sequence length="98" mass="9986">NRCSDGTVPVVPGAVPVVSSAKPVIAGPSRPGCPRLNRGVAAALPGSDAGITPVSAGVVTVYRGSAGTLQAFTGFNLFVWIVPSYYKAAMNWTQAQVN</sequence>
<dbReference type="EMBL" id="JAIWYP010000012">
    <property type="protein sequence ID" value="KAH3728877.1"/>
    <property type="molecule type" value="Genomic_DNA"/>
</dbReference>
<evidence type="ECO:0000313" key="1">
    <source>
        <dbReference type="EMBL" id="KAH3728877.1"/>
    </source>
</evidence>
<reference evidence="1" key="2">
    <citation type="submission" date="2020-11" db="EMBL/GenBank/DDBJ databases">
        <authorList>
            <person name="McCartney M.A."/>
            <person name="Auch B."/>
            <person name="Kono T."/>
            <person name="Mallez S."/>
            <person name="Becker A."/>
            <person name="Gohl D.M."/>
            <person name="Silverstein K.A.T."/>
            <person name="Koren S."/>
            <person name="Bechman K.B."/>
            <person name="Herman A."/>
            <person name="Abrahante J.E."/>
            <person name="Garbe J."/>
        </authorList>
    </citation>
    <scope>NUCLEOTIDE SEQUENCE</scope>
    <source>
        <strain evidence="1">Duluth1</strain>
        <tissue evidence="1">Whole animal</tissue>
    </source>
</reference>